<accession>A0ABT2UNW8</accession>
<dbReference type="InterPro" id="IPR004090">
    <property type="entry name" value="Chemotax_Me-accpt_rcpt"/>
</dbReference>
<dbReference type="PROSITE" id="PS50885">
    <property type="entry name" value="HAMP"/>
    <property type="match status" value="1"/>
</dbReference>
<dbReference type="Pfam" id="PF12729">
    <property type="entry name" value="4HB_MCP_1"/>
    <property type="match status" value="1"/>
</dbReference>
<dbReference type="Gene3D" id="6.10.340.10">
    <property type="match status" value="1"/>
</dbReference>
<keyword evidence="3 7" id="KW-0472">Membrane</keyword>
<evidence type="ECO:0000256" key="5">
    <source>
        <dbReference type="ARBA" id="ARBA00029447"/>
    </source>
</evidence>
<proteinExistence type="inferred from homology"/>
<comment type="caution">
    <text evidence="10">The sequence shown here is derived from an EMBL/GenBank/DDBJ whole genome shotgun (WGS) entry which is preliminary data.</text>
</comment>
<evidence type="ECO:0000256" key="1">
    <source>
        <dbReference type="ARBA" id="ARBA00004236"/>
    </source>
</evidence>
<sequence length="562" mass="60891">MKLSIGKQIIIGFLIAPLLLGVIGGMSYRYLQTVNESYTALVEVQARAAFDSHVIQFDAAQQMNFLNAYFVVNESQYLQGFQSTNADLNELVGKVSNNLSEEGKVTAKDISELNKKLQTQADKVAALLKTDPKEAKRLISLEVLPTGSEIKNVTKTIVDQQEQLMNEAYRTNAQLVESTRQMIVIASAAAILIALTFGMILAARISRPLAVVNRQLKDIAEGEGDLTRQIVIRSKGEFGELAGSFNQMVYKLRELIQQVGTHAEQFATHSVQLNSSAAETGEASERIATTVHEVAAGSVKQHISVAESSRIIDVISRHAERIAVKSSHMSLTVDHAKEAAYQGHDAIRTAMKQMTEAHKVMTSMNEVVGGLQDRALEIEKSIELITDIARRTNLLALNAGIESARAGEQGRGFAVVAGEVRSLAIQSAQSAETIVELIATIREETRKAAMLMNESTKVVDSGLQDVNHAGASFNSIVQSIGEIDQEMIEVTEVSGQMETDTVHVAQAIHAIAEVAAANANGTQHILASTQEQLASMGHMTGSIRHLSDVAGQLQLSIDRFKV</sequence>
<dbReference type="Pfam" id="PF00015">
    <property type="entry name" value="MCPsignal"/>
    <property type="match status" value="1"/>
</dbReference>
<evidence type="ECO:0000256" key="2">
    <source>
        <dbReference type="ARBA" id="ARBA00022475"/>
    </source>
</evidence>
<keyword evidence="7" id="KW-1133">Transmembrane helix</keyword>
<protein>
    <submittedName>
        <fullName evidence="10">Methyl-accepting chemotaxis protein</fullName>
    </submittedName>
</protein>
<evidence type="ECO:0000313" key="10">
    <source>
        <dbReference type="EMBL" id="MCU6795537.1"/>
    </source>
</evidence>
<dbReference type="PANTHER" id="PTHR32089:SF112">
    <property type="entry name" value="LYSOZYME-LIKE PROTEIN-RELATED"/>
    <property type="match status" value="1"/>
</dbReference>
<feature type="domain" description="Methyl-accepting transducer" evidence="8">
    <location>
        <begin position="276"/>
        <end position="512"/>
    </location>
</feature>
<keyword evidence="7" id="KW-0812">Transmembrane</keyword>
<evidence type="ECO:0000256" key="7">
    <source>
        <dbReference type="SAM" id="Phobius"/>
    </source>
</evidence>
<feature type="domain" description="HAMP" evidence="9">
    <location>
        <begin position="203"/>
        <end position="257"/>
    </location>
</feature>
<evidence type="ECO:0000259" key="9">
    <source>
        <dbReference type="PROSITE" id="PS50885"/>
    </source>
</evidence>
<feature type="transmembrane region" description="Helical" evidence="7">
    <location>
        <begin position="9"/>
        <end position="31"/>
    </location>
</feature>
<evidence type="ECO:0000256" key="6">
    <source>
        <dbReference type="PROSITE-ProRule" id="PRU00284"/>
    </source>
</evidence>
<gene>
    <name evidence="10" type="ORF">OB236_25830</name>
</gene>
<dbReference type="RefSeq" id="WP_262686483.1">
    <property type="nucleotide sequence ID" value="NZ_JAOQIO010000094.1"/>
</dbReference>
<evidence type="ECO:0000313" key="11">
    <source>
        <dbReference type="Proteomes" id="UP001652445"/>
    </source>
</evidence>
<dbReference type="PROSITE" id="PS50111">
    <property type="entry name" value="CHEMOTAXIS_TRANSDUC_2"/>
    <property type="match status" value="1"/>
</dbReference>
<dbReference type="SMART" id="SM00304">
    <property type="entry name" value="HAMP"/>
    <property type="match status" value="1"/>
</dbReference>
<reference evidence="10 11" key="1">
    <citation type="submission" date="2022-09" db="EMBL/GenBank/DDBJ databases">
        <authorList>
            <person name="Han X.L."/>
            <person name="Wang Q."/>
            <person name="Lu T."/>
        </authorList>
    </citation>
    <scope>NUCLEOTIDE SEQUENCE [LARGE SCALE GENOMIC DNA]</scope>
    <source>
        <strain evidence="10 11">WQ 127069</strain>
    </source>
</reference>
<name>A0ABT2UNW8_9BACL</name>
<dbReference type="Pfam" id="PF00672">
    <property type="entry name" value="HAMP"/>
    <property type="match status" value="1"/>
</dbReference>
<comment type="subcellular location">
    <subcellularLocation>
        <location evidence="1">Cell membrane</location>
    </subcellularLocation>
</comment>
<feature type="transmembrane region" description="Helical" evidence="7">
    <location>
        <begin position="182"/>
        <end position="205"/>
    </location>
</feature>
<dbReference type="Proteomes" id="UP001652445">
    <property type="component" value="Unassembled WGS sequence"/>
</dbReference>
<keyword evidence="4 6" id="KW-0807">Transducer</keyword>
<keyword evidence="11" id="KW-1185">Reference proteome</keyword>
<evidence type="ECO:0000256" key="4">
    <source>
        <dbReference type="ARBA" id="ARBA00023224"/>
    </source>
</evidence>
<dbReference type="EMBL" id="JAOQIO010000094">
    <property type="protein sequence ID" value="MCU6795537.1"/>
    <property type="molecule type" value="Genomic_DNA"/>
</dbReference>
<dbReference type="SMART" id="SM00283">
    <property type="entry name" value="MA"/>
    <property type="match status" value="1"/>
</dbReference>
<dbReference type="PANTHER" id="PTHR32089">
    <property type="entry name" value="METHYL-ACCEPTING CHEMOTAXIS PROTEIN MCPB"/>
    <property type="match status" value="1"/>
</dbReference>
<evidence type="ECO:0000256" key="3">
    <source>
        <dbReference type="ARBA" id="ARBA00023136"/>
    </source>
</evidence>
<comment type="similarity">
    <text evidence="5">Belongs to the methyl-accepting chemotaxis (MCP) protein family.</text>
</comment>
<dbReference type="InterPro" id="IPR004089">
    <property type="entry name" value="MCPsignal_dom"/>
</dbReference>
<keyword evidence="2" id="KW-1003">Cell membrane</keyword>
<dbReference type="InterPro" id="IPR024478">
    <property type="entry name" value="HlyB_4HB_MCP"/>
</dbReference>
<dbReference type="Gene3D" id="1.10.287.950">
    <property type="entry name" value="Methyl-accepting chemotaxis protein"/>
    <property type="match status" value="1"/>
</dbReference>
<dbReference type="PRINTS" id="PR00260">
    <property type="entry name" value="CHEMTRNSDUCR"/>
</dbReference>
<dbReference type="CDD" id="cd06225">
    <property type="entry name" value="HAMP"/>
    <property type="match status" value="1"/>
</dbReference>
<dbReference type="SUPFAM" id="SSF58104">
    <property type="entry name" value="Methyl-accepting chemotaxis protein (MCP) signaling domain"/>
    <property type="match status" value="1"/>
</dbReference>
<organism evidence="10 11">
    <name type="scientific">Paenibacillus baimaensis</name>
    <dbReference type="NCBI Taxonomy" id="2982185"/>
    <lineage>
        <taxon>Bacteria</taxon>
        <taxon>Bacillati</taxon>
        <taxon>Bacillota</taxon>
        <taxon>Bacilli</taxon>
        <taxon>Bacillales</taxon>
        <taxon>Paenibacillaceae</taxon>
        <taxon>Paenibacillus</taxon>
    </lineage>
</organism>
<evidence type="ECO:0000259" key="8">
    <source>
        <dbReference type="PROSITE" id="PS50111"/>
    </source>
</evidence>
<dbReference type="InterPro" id="IPR003660">
    <property type="entry name" value="HAMP_dom"/>
</dbReference>